<feature type="transmembrane region" description="Helical" evidence="11">
    <location>
        <begin position="130"/>
        <end position="151"/>
    </location>
</feature>
<feature type="transmembrane region" description="Helical" evidence="11">
    <location>
        <begin position="163"/>
        <end position="182"/>
    </location>
</feature>
<feature type="transmembrane region" description="Helical" evidence="11">
    <location>
        <begin position="91"/>
        <end position="109"/>
    </location>
</feature>
<proteinExistence type="inferred from homology"/>
<evidence type="ECO:0000313" key="13">
    <source>
        <dbReference type="Proteomes" id="UP000694680"/>
    </source>
</evidence>
<dbReference type="Ensembl" id="ENSGWIT00000037887.1">
    <property type="protein sequence ID" value="ENSGWIP00000034750.1"/>
    <property type="gene ID" value="ENSGWIG00000017998.1"/>
</dbReference>
<dbReference type="GO" id="GO:0015252">
    <property type="term" value="F:proton channel activity"/>
    <property type="evidence" value="ECO:0007669"/>
    <property type="project" value="InterPro"/>
</dbReference>
<feature type="transmembrane region" description="Helical" evidence="11">
    <location>
        <begin position="544"/>
        <end position="564"/>
    </location>
</feature>
<keyword evidence="9 11" id="KW-0472">Membrane</keyword>
<evidence type="ECO:0000256" key="11">
    <source>
        <dbReference type="SAM" id="Phobius"/>
    </source>
</evidence>
<dbReference type="RefSeq" id="XP_028332125.1">
    <property type="nucleotide sequence ID" value="XM_028476324.1"/>
</dbReference>
<dbReference type="PANTHER" id="PTHR21522">
    <property type="entry name" value="PROTON CHANNEL OTOP"/>
    <property type="match status" value="1"/>
</dbReference>
<dbReference type="AlphaFoldDB" id="A0A8C5GS95"/>
<evidence type="ECO:0000256" key="9">
    <source>
        <dbReference type="ARBA" id="ARBA00023136"/>
    </source>
</evidence>
<evidence type="ECO:0000256" key="2">
    <source>
        <dbReference type="ARBA" id="ARBA00006513"/>
    </source>
</evidence>
<feature type="transmembrane region" description="Helical" evidence="11">
    <location>
        <begin position="427"/>
        <end position="448"/>
    </location>
</feature>
<accession>A0A8C5GS95</accession>
<evidence type="ECO:0000313" key="12">
    <source>
        <dbReference type="Ensembl" id="ENSGWIP00000034750.1"/>
    </source>
</evidence>
<sequence>MLGFRDSTLQPKPWELVSESMDSDPGEIELSGYAEADEGHPDQDEHVELLSHIGKRLISSLLGLNLVVFGVSCVVAQALNQVDLTQQQPRLLVLVLVGFSLLWMLWFLLWARKHPSVSPQRDHHAAGTSVICVLLLFAACSVLLYICRMVYVMETRQCKAAVLLLAPFIETPFLIIQTYLLWAHSKDCIHSHKTIIRTGLVVIFSSDLLLWLSAVMEDSIHVEIELEKEDDIRISSINMSEDKSSVCQCAASASCLVFRKGFELLFPFHMEFYLTAACLVYVMWTNVGRRMDAAHHPSSEHKLNLHLLSKGRLVLGLVCGVLVLLAGVAVFILYQVWVGEPDRRHTAFIIFYSFHLCVTPLMCLSSLAGMVLQRLEKRKLEGGHNPTRSLDVTLLLGTVAGPLALAYLSLLAAMFVSSSRSLRNMEVSYSALSLMELVLQNIFIISGLHRHQSALPKRTGTQWRAIFKKKKKKADSNEQKTAESLLEVNSSSPPGVQVDEVPKSWSKRITQEICVFLIFSNITMWFIPAFGVHPQFENGLGKQFFGFTAWFVLANMFQPLSVFYRMHSVGALMELLVSA</sequence>
<evidence type="ECO:0000256" key="10">
    <source>
        <dbReference type="ARBA" id="ARBA00023303"/>
    </source>
</evidence>
<dbReference type="GO" id="GO:0005886">
    <property type="term" value="C:plasma membrane"/>
    <property type="evidence" value="ECO:0007669"/>
    <property type="project" value="UniProtKB-SubCell"/>
</dbReference>
<reference evidence="12" key="3">
    <citation type="submission" date="2025-09" db="UniProtKB">
        <authorList>
            <consortium name="Ensembl"/>
        </authorList>
    </citation>
    <scope>IDENTIFICATION</scope>
</reference>
<feature type="transmembrane region" description="Helical" evidence="11">
    <location>
        <begin position="313"/>
        <end position="337"/>
    </location>
</feature>
<feature type="transmembrane region" description="Helical" evidence="11">
    <location>
        <begin position="57"/>
        <end position="79"/>
    </location>
</feature>
<evidence type="ECO:0000256" key="7">
    <source>
        <dbReference type="ARBA" id="ARBA00022989"/>
    </source>
</evidence>
<evidence type="ECO:0000256" key="6">
    <source>
        <dbReference type="ARBA" id="ARBA00022781"/>
    </source>
</evidence>
<evidence type="ECO:0000256" key="5">
    <source>
        <dbReference type="ARBA" id="ARBA00022692"/>
    </source>
</evidence>
<dbReference type="GeneID" id="114481465"/>
<keyword evidence="5 11" id="KW-0812">Transmembrane</keyword>
<evidence type="ECO:0000256" key="8">
    <source>
        <dbReference type="ARBA" id="ARBA00023065"/>
    </source>
</evidence>
<keyword evidence="13" id="KW-1185">Reference proteome</keyword>
<keyword evidence="4" id="KW-1003">Cell membrane</keyword>
<dbReference type="Pfam" id="PF03189">
    <property type="entry name" value="Otopetrin"/>
    <property type="match status" value="2"/>
</dbReference>
<comment type="subcellular location">
    <subcellularLocation>
        <location evidence="1">Cell membrane</location>
        <topology evidence="1">Multi-pass membrane protein</topology>
    </subcellularLocation>
</comment>
<keyword evidence="8" id="KW-0406">Ion transport</keyword>
<dbReference type="PANTHER" id="PTHR21522:SF36">
    <property type="entry name" value="PROTON CHANNEL OTOP3"/>
    <property type="match status" value="1"/>
</dbReference>
<keyword evidence="7 11" id="KW-1133">Transmembrane helix</keyword>
<dbReference type="InterPro" id="IPR004878">
    <property type="entry name" value="Otopetrin"/>
</dbReference>
<reference evidence="12" key="2">
    <citation type="submission" date="2025-08" db="UniProtKB">
        <authorList>
            <consortium name="Ensembl"/>
        </authorList>
    </citation>
    <scope>IDENTIFICATION</scope>
</reference>
<gene>
    <name evidence="12" type="primary">LOC114481465</name>
</gene>
<reference evidence="12" key="1">
    <citation type="submission" date="2020-06" db="EMBL/GenBank/DDBJ databases">
        <authorList>
            <consortium name="Wellcome Sanger Institute Data Sharing"/>
        </authorList>
    </citation>
    <scope>NUCLEOTIDE SEQUENCE [LARGE SCALE GENOMIC DNA]</scope>
</reference>
<feature type="transmembrane region" description="Helical" evidence="11">
    <location>
        <begin position="264"/>
        <end position="284"/>
    </location>
</feature>
<keyword evidence="3" id="KW-0813">Transport</keyword>
<feature type="transmembrane region" description="Helical" evidence="11">
    <location>
        <begin position="392"/>
        <end position="415"/>
    </location>
</feature>
<dbReference type="OrthoDB" id="6429739at2759"/>
<evidence type="ECO:0000256" key="3">
    <source>
        <dbReference type="ARBA" id="ARBA00022448"/>
    </source>
</evidence>
<feature type="transmembrane region" description="Helical" evidence="11">
    <location>
        <begin position="349"/>
        <end position="372"/>
    </location>
</feature>
<evidence type="ECO:0000256" key="1">
    <source>
        <dbReference type="ARBA" id="ARBA00004651"/>
    </source>
</evidence>
<evidence type="ECO:0000256" key="4">
    <source>
        <dbReference type="ARBA" id="ARBA00022475"/>
    </source>
</evidence>
<organism evidence="12 13">
    <name type="scientific">Gouania willdenowi</name>
    <name type="common">Blunt-snouted clingfish</name>
    <name type="synonym">Lepadogaster willdenowi</name>
    <dbReference type="NCBI Taxonomy" id="441366"/>
    <lineage>
        <taxon>Eukaryota</taxon>
        <taxon>Metazoa</taxon>
        <taxon>Chordata</taxon>
        <taxon>Craniata</taxon>
        <taxon>Vertebrata</taxon>
        <taxon>Euteleostomi</taxon>
        <taxon>Actinopterygii</taxon>
        <taxon>Neopterygii</taxon>
        <taxon>Teleostei</taxon>
        <taxon>Neoteleostei</taxon>
        <taxon>Acanthomorphata</taxon>
        <taxon>Ovalentaria</taxon>
        <taxon>Blenniimorphae</taxon>
        <taxon>Blenniiformes</taxon>
        <taxon>Gobiesocoidei</taxon>
        <taxon>Gobiesocidae</taxon>
        <taxon>Gobiesocinae</taxon>
        <taxon>Gouania</taxon>
    </lineage>
</organism>
<feature type="transmembrane region" description="Helical" evidence="11">
    <location>
        <begin position="513"/>
        <end position="532"/>
    </location>
</feature>
<keyword evidence="10" id="KW-0407">Ion channel</keyword>
<comment type="similarity">
    <text evidence="2">Belongs to the otopetrin family.</text>
</comment>
<protein>
    <submittedName>
        <fullName evidence="12">Proton channel OTOP3-like</fullName>
    </submittedName>
</protein>
<keyword evidence="6" id="KW-0375">Hydrogen ion transport</keyword>
<name>A0A8C5GS95_GOUWI</name>
<dbReference type="Proteomes" id="UP000694680">
    <property type="component" value="Chromosome 19"/>
</dbReference>